<gene>
    <name evidence="2" type="primary">cdaR</name>
    <name evidence="2" type="ORF">CLOTH_16960</name>
</gene>
<dbReference type="PANTHER" id="PTHR33744">
    <property type="entry name" value="CARBOHYDRATE DIACID REGULATOR"/>
    <property type="match status" value="1"/>
</dbReference>
<evidence type="ECO:0000313" key="3">
    <source>
        <dbReference type="Proteomes" id="UP000190140"/>
    </source>
</evidence>
<dbReference type="RefSeq" id="WP_079413064.1">
    <property type="nucleotide sequence ID" value="NZ_MZGW01000008.1"/>
</dbReference>
<protein>
    <submittedName>
        <fullName evidence="2">Carbohydrate diacid regulator</fullName>
    </submittedName>
</protein>
<comment type="caution">
    <text evidence="2">The sequence shown here is derived from an EMBL/GenBank/DDBJ whole genome shotgun (WGS) entry which is preliminary data.</text>
</comment>
<dbReference type="STRING" id="29349.CLOTH_16960"/>
<feature type="domain" description="PucR C-terminal helix-turn-helix" evidence="1">
    <location>
        <begin position="197"/>
        <end position="246"/>
    </location>
</feature>
<evidence type="ECO:0000313" key="2">
    <source>
        <dbReference type="EMBL" id="OPJ55031.1"/>
    </source>
</evidence>
<keyword evidence="3" id="KW-1185">Reference proteome</keyword>
<proteinExistence type="predicted"/>
<sequence length="256" mass="31081">MKNLINFLEEKLDKKIEIYEYDENLKDKYEEVEFRGKKYLIEIKEKEYIKINGHTYILRCKDNQNEALEVLKNLFCDEKVYIKEDYVIIQLHNNIGFEESIIDILASEIYSSVKIVYLGYIKDNEEFNFRFNIGKNILKYTEQINERKNIFKLRDIVKYDLLNLIDKNKIKEYKEYILNGKDINILDKDIINTSLEFINSDLNIAQTAKKLYIHRNTLIYRLDKIKEIFDLDLRKFEDAFYFYISILFFQKNKKID</sequence>
<name>A0A1V4I4X4_9FIRM</name>
<accession>A0A1V4I4X4</accession>
<organism evidence="2 3">
    <name type="scientific">Alkalithermobacter paradoxus</name>
    <dbReference type="NCBI Taxonomy" id="29349"/>
    <lineage>
        <taxon>Bacteria</taxon>
        <taxon>Bacillati</taxon>
        <taxon>Bacillota</taxon>
        <taxon>Clostridia</taxon>
        <taxon>Peptostreptococcales</taxon>
        <taxon>Tepidibacteraceae</taxon>
        <taxon>Alkalithermobacter</taxon>
    </lineage>
</organism>
<dbReference type="InterPro" id="IPR051448">
    <property type="entry name" value="CdaR-like_regulators"/>
</dbReference>
<dbReference type="InterPro" id="IPR025736">
    <property type="entry name" value="PucR_C-HTH_dom"/>
</dbReference>
<dbReference type="EMBL" id="MZGW01000008">
    <property type="protein sequence ID" value="OPJ55031.1"/>
    <property type="molecule type" value="Genomic_DNA"/>
</dbReference>
<dbReference type="Gene3D" id="1.10.10.2840">
    <property type="entry name" value="PucR C-terminal helix-turn-helix domain"/>
    <property type="match status" value="1"/>
</dbReference>
<dbReference type="OrthoDB" id="212459at2"/>
<dbReference type="Pfam" id="PF13556">
    <property type="entry name" value="HTH_30"/>
    <property type="match status" value="1"/>
</dbReference>
<evidence type="ECO:0000259" key="1">
    <source>
        <dbReference type="Pfam" id="PF13556"/>
    </source>
</evidence>
<reference evidence="2 3" key="1">
    <citation type="submission" date="2017-03" db="EMBL/GenBank/DDBJ databases">
        <title>Genome sequence of Clostridium thermoalcaliphilum DSM 7309.</title>
        <authorList>
            <person name="Poehlein A."/>
            <person name="Daniel R."/>
        </authorList>
    </citation>
    <scope>NUCLEOTIDE SEQUENCE [LARGE SCALE GENOMIC DNA]</scope>
    <source>
        <strain evidence="2 3">DSM 7309</strain>
    </source>
</reference>
<dbReference type="Proteomes" id="UP000190140">
    <property type="component" value="Unassembled WGS sequence"/>
</dbReference>
<dbReference type="PANTHER" id="PTHR33744:SF15">
    <property type="entry name" value="CARBOHYDRATE DIACID REGULATOR"/>
    <property type="match status" value="1"/>
</dbReference>
<dbReference type="AlphaFoldDB" id="A0A1V4I4X4"/>
<dbReference type="InterPro" id="IPR042070">
    <property type="entry name" value="PucR_C-HTH_sf"/>
</dbReference>